<dbReference type="InterPro" id="IPR036412">
    <property type="entry name" value="HAD-like_sf"/>
</dbReference>
<dbReference type="EMBL" id="SZYE01000057">
    <property type="protein sequence ID" value="TKR23850.1"/>
    <property type="molecule type" value="Genomic_DNA"/>
</dbReference>
<dbReference type="Pfam" id="PF08282">
    <property type="entry name" value="Hydrolase_3"/>
    <property type="match status" value="1"/>
</dbReference>
<evidence type="ECO:0000313" key="1">
    <source>
        <dbReference type="EMBL" id="TKR23850.1"/>
    </source>
</evidence>
<dbReference type="PANTHER" id="PTHR10000:SF8">
    <property type="entry name" value="HAD SUPERFAMILY HYDROLASE-LIKE, TYPE 3"/>
    <property type="match status" value="1"/>
</dbReference>
<reference evidence="1 2" key="1">
    <citation type="submission" date="2019-05" db="EMBL/GenBank/DDBJ databases">
        <title>Genome sequence of Cellulomonas hominis strain CS1.</title>
        <authorList>
            <person name="Belmont J."/>
            <person name="Maclea K.S."/>
        </authorList>
    </citation>
    <scope>NUCLEOTIDE SEQUENCE [LARGE SCALE GENOMIC DNA]</scope>
    <source>
        <strain evidence="1 2">CS1</strain>
    </source>
</reference>
<dbReference type="GO" id="GO:0005829">
    <property type="term" value="C:cytosol"/>
    <property type="evidence" value="ECO:0007669"/>
    <property type="project" value="TreeGrafter"/>
</dbReference>
<dbReference type="PANTHER" id="PTHR10000">
    <property type="entry name" value="PHOSPHOSERINE PHOSPHATASE"/>
    <property type="match status" value="1"/>
</dbReference>
<dbReference type="Gene3D" id="3.40.50.1000">
    <property type="entry name" value="HAD superfamily/HAD-like"/>
    <property type="match status" value="1"/>
</dbReference>
<dbReference type="GO" id="GO:0000287">
    <property type="term" value="F:magnesium ion binding"/>
    <property type="evidence" value="ECO:0007669"/>
    <property type="project" value="TreeGrafter"/>
</dbReference>
<organism evidence="1 2">
    <name type="scientific">Cellulomonas hominis</name>
    <dbReference type="NCBI Taxonomy" id="156981"/>
    <lineage>
        <taxon>Bacteria</taxon>
        <taxon>Bacillati</taxon>
        <taxon>Actinomycetota</taxon>
        <taxon>Actinomycetes</taxon>
        <taxon>Micrococcales</taxon>
        <taxon>Cellulomonadaceae</taxon>
        <taxon>Cellulomonas</taxon>
    </lineage>
</organism>
<dbReference type="Proteomes" id="UP000308121">
    <property type="component" value="Unassembled WGS sequence"/>
</dbReference>
<sequence length="273" mass="28636">MTHPRTAAGTLVALDVDGTLLSYDGAVSPAVREAVAALRDAGAHVVLATGRGVRSAVPVAVDLGIGTGWVVCSNGAVTARLDPDAPEGYEVTSTTTFDPEPALRVLQAELPDALFAVEDLGHGFRVSRPFPDHELTGVQTVLPFDELVAQPATRVVVRDPGSTPEEFRELVERVGLRQVSYAVGWSAWLDLTPGGVSKASALEELRRDLGVEPFATVAVGDGGNDVEMLRWAARGVAMGHAPEFVRLAADEVTGTVEDDGVVAVLRTVGHTDS</sequence>
<dbReference type="OrthoDB" id="3180855at2"/>
<dbReference type="AlphaFoldDB" id="A0A7Z8K1P8"/>
<dbReference type="InterPro" id="IPR023214">
    <property type="entry name" value="HAD_sf"/>
</dbReference>
<comment type="caution">
    <text evidence="1">The sequence shown here is derived from an EMBL/GenBank/DDBJ whole genome shotgun (WGS) entry which is preliminary data.</text>
</comment>
<dbReference type="GO" id="GO:0016791">
    <property type="term" value="F:phosphatase activity"/>
    <property type="evidence" value="ECO:0007669"/>
    <property type="project" value="TreeGrafter"/>
</dbReference>
<protein>
    <submittedName>
        <fullName evidence="1">HAD family phosphatase</fullName>
    </submittedName>
</protein>
<dbReference type="PROSITE" id="PS01229">
    <property type="entry name" value="COF_2"/>
    <property type="match status" value="1"/>
</dbReference>
<name>A0A7Z8K1P8_9CELL</name>
<gene>
    <name evidence="1" type="ORF">FA014_09085</name>
</gene>
<dbReference type="Gene3D" id="3.30.1240.10">
    <property type="match status" value="1"/>
</dbReference>
<accession>A0A7Z8K1P8</accession>
<dbReference type="PROSITE" id="PS01228">
    <property type="entry name" value="COF_1"/>
    <property type="match status" value="1"/>
</dbReference>
<proteinExistence type="predicted"/>
<dbReference type="RefSeq" id="WP_154729370.1">
    <property type="nucleotide sequence ID" value="NZ_SZYE01000057.1"/>
</dbReference>
<evidence type="ECO:0000313" key="2">
    <source>
        <dbReference type="Proteomes" id="UP000308121"/>
    </source>
</evidence>
<dbReference type="SUPFAM" id="SSF56784">
    <property type="entry name" value="HAD-like"/>
    <property type="match status" value="1"/>
</dbReference>